<feature type="domain" description="Type I restriction modification DNA specificity" evidence="4">
    <location>
        <begin position="31"/>
        <end position="162"/>
    </location>
</feature>
<dbReference type="PANTHER" id="PTHR30408">
    <property type="entry name" value="TYPE-1 RESTRICTION ENZYME ECOKI SPECIFICITY PROTEIN"/>
    <property type="match status" value="1"/>
</dbReference>
<comment type="similarity">
    <text evidence="1">Belongs to the type-I restriction system S methylase family.</text>
</comment>
<dbReference type="EMBL" id="QOUW02000143">
    <property type="protein sequence ID" value="RIW04513.1"/>
    <property type="molecule type" value="Genomic_DNA"/>
</dbReference>
<dbReference type="GO" id="GO:0004519">
    <property type="term" value="F:endonuclease activity"/>
    <property type="evidence" value="ECO:0007669"/>
    <property type="project" value="UniProtKB-KW"/>
</dbReference>
<dbReference type="CDD" id="cd17263">
    <property type="entry name" value="RMtype1_S_AbaB8300I-TRD1-CR1_like"/>
    <property type="match status" value="1"/>
</dbReference>
<dbReference type="InterPro" id="IPR052021">
    <property type="entry name" value="Type-I_RS_S_subunit"/>
</dbReference>
<proteinExistence type="inferred from homology"/>
<sequence>MTNFLGSAISISKGKKHEITESPSISAKRLIGIDDLRNDNLLRYTDDKKGVEASPEDVLIAWDGANAGTIGYGKSGFIGSTIARLRIKPESKLFTPFLGLYLKSQFEYLRKTATGATIPHINRKALEKISLPKIERNDQIRIAHLLGKVEGLIAQRKQHLQQLDGLLKSVFLDMFSPSSDGYDSWPLVEIKDLAEKHKGAMRTGPFGSNLLHSEFTKDGDVAVLGIDNAVQNKFAWSERRYITQEKYEELQSYRIFAGDVIVTIMGTIGRSAVIPDDIPLAINTKHLAAITLNKKIANPTFVSYSIHSSPYILNQFKSKNRGAIMSGLNLGLIKGTKLKRPPIEIQNKFAEIHKKVDDVKNSYQKNLSNLELLYGALSQKAFKGELDLSKVPLPVFEQVVCEEPTTASEPEVQAADNLTIHLPENDILPIALTDQSKRKELFAFWLERYCQQLANTPFSVSDFLAVAQMRIAEFYPDNEFELDVEDYEQIKYWIFEALNNGRLLQMQNVTGHDQRGKPILGNQIELKARIKN</sequence>
<dbReference type="SUPFAM" id="SSF116734">
    <property type="entry name" value="DNA methylase specificity domain"/>
    <property type="match status" value="2"/>
</dbReference>
<name>A0A8B3DDS1_VIBHA</name>
<dbReference type="Gene3D" id="3.90.220.20">
    <property type="entry name" value="DNA methylase specificity domains"/>
    <property type="match status" value="2"/>
</dbReference>
<dbReference type="GO" id="GO:0009307">
    <property type="term" value="P:DNA restriction-modification system"/>
    <property type="evidence" value="ECO:0007669"/>
    <property type="project" value="UniProtKB-KW"/>
</dbReference>
<keyword evidence="2" id="KW-0680">Restriction system</keyword>
<accession>A0A8B3DDS1</accession>
<gene>
    <name evidence="5" type="ORF">DS957_023475</name>
</gene>
<evidence type="ECO:0000256" key="3">
    <source>
        <dbReference type="ARBA" id="ARBA00023125"/>
    </source>
</evidence>
<keyword evidence="3" id="KW-0238">DNA-binding</keyword>
<evidence type="ECO:0000313" key="5">
    <source>
        <dbReference type="EMBL" id="RIW04513.1"/>
    </source>
</evidence>
<feature type="domain" description="Type I restriction modification DNA specificity" evidence="4">
    <location>
        <begin position="184"/>
        <end position="369"/>
    </location>
</feature>
<dbReference type="AlphaFoldDB" id="A0A8B3DDS1"/>
<reference evidence="5 6" key="1">
    <citation type="submission" date="2018-08" db="EMBL/GenBank/DDBJ databases">
        <title>Vibrio harveyi strains pathogenic to white snook Centropomus viridis Lockington (1877) and potential probiotic bacteria.</title>
        <authorList>
            <person name="Soto-Rodriguez S."/>
            <person name="Gomez-Gil B."/>
            <person name="Lozano-Olvera R."/>
        </authorList>
    </citation>
    <scope>NUCLEOTIDE SEQUENCE [LARGE SCALE GENOMIC DNA]</scope>
    <source>
        <strain evidence="5 6">CAIM 1508</strain>
    </source>
</reference>
<protein>
    <submittedName>
        <fullName evidence="5">Restriction endonuclease subunit S</fullName>
    </submittedName>
</protein>
<dbReference type="InterPro" id="IPR044946">
    <property type="entry name" value="Restrct_endonuc_typeI_TRD_sf"/>
</dbReference>
<keyword evidence="5" id="KW-0540">Nuclease</keyword>
<evidence type="ECO:0000256" key="1">
    <source>
        <dbReference type="ARBA" id="ARBA00010923"/>
    </source>
</evidence>
<dbReference type="GO" id="GO:0003677">
    <property type="term" value="F:DNA binding"/>
    <property type="evidence" value="ECO:0007669"/>
    <property type="project" value="UniProtKB-KW"/>
</dbReference>
<organism evidence="5 6">
    <name type="scientific">Vibrio harveyi</name>
    <name type="common">Beneckea harveyi</name>
    <dbReference type="NCBI Taxonomy" id="669"/>
    <lineage>
        <taxon>Bacteria</taxon>
        <taxon>Pseudomonadati</taxon>
        <taxon>Pseudomonadota</taxon>
        <taxon>Gammaproteobacteria</taxon>
        <taxon>Vibrionales</taxon>
        <taxon>Vibrionaceae</taxon>
        <taxon>Vibrio</taxon>
    </lineage>
</organism>
<dbReference type="PANTHER" id="PTHR30408:SF12">
    <property type="entry name" value="TYPE I RESTRICTION ENZYME MJAVIII SPECIFICITY SUBUNIT"/>
    <property type="match status" value="1"/>
</dbReference>
<keyword evidence="5" id="KW-0378">Hydrolase</keyword>
<evidence type="ECO:0000256" key="2">
    <source>
        <dbReference type="ARBA" id="ARBA00022747"/>
    </source>
</evidence>
<dbReference type="Proteomes" id="UP000253437">
    <property type="component" value="Unassembled WGS sequence"/>
</dbReference>
<dbReference type="Pfam" id="PF01420">
    <property type="entry name" value="Methylase_S"/>
    <property type="match status" value="2"/>
</dbReference>
<evidence type="ECO:0000313" key="6">
    <source>
        <dbReference type="Proteomes" id="UP000253437"/>
    </source>
</evidence>
<evidence type="ECO:0000259" key="4">
    <source>
        <dbReference type="Pfam" id="PF01420"/>
    </source>
</evidence>
<dbReference type="InterPro" id="IPR000055">
    <property type="entry name" value="Restrct_endonuc_typeI_TRD"/>
</dbReference>
<dbReference type="RefSeq" id="WP_110416037.1">
    <property type="nucleotide sequence ID" value="NZ_BGNF01000052.1"/>
</dbReference>
<comment type="caution">
    <text evidence="5">The sequence shown here is derived from an EMBL/GenBank/DDBJ whole genome shotgun (WGS) entry which is preliminary data.</text>
</comment>
<keyword evidence="5" id="KW-0255">Endonuclease</keyword>